<dbReference type="RefSeq" id="WP_379957955.1">
    <property type="nucleotide sequence ID" value="NZ_JAUYVI010000005.1"/>
</dbReference>
<evidence type="ECO:0000256" key="3">
    <source>
        <dbReference type="ARBA" id="ARBA00023125"/>
    </source>
</evidence>
<gene>
    <name evidence="6" type="primary">gcvA</name>
    <name evidence="6" type="ORF">Q8A70_18620</name>
</gene>
<dbReference type="Gene3D" id="1.10.10.10">
    <property type="entry name" value="Winged helix-like DNA-binding domain superfamily/Winged helix DNA-binding domain"/>
    <property type="match status" value="1"/>
</dbReference>
<reference evidence="7" key="1">
    <citation type="submission" date="2023-08" db="EMBL/GenBank/DDBJ databases">
        <title>Rhodospirillaceae gen. nov., a novel taxon isolated from the Yangtze River Yuezi River estuary sludge.</title>
        <authorList>
            <person name="Ruan L."/>
        </authorList>
    </citation>
    <scope>NUCLEOTIDE SEQUENCE [LARGE SCALE GENOMIC DNA]</scope>
    <source>
        <strain evidence="7">R-7</strain>
    </source>
</reference>
<protein>
    <submittedName>
        <fullName evidence="6">Transcriptional regulator GcvA</fullName>
    </submittedName>
</protein>
<dbReference type="PRINTS" id="PR00039">
    <property type="entry name" value="HTHLYSR"/>
</dbReference>
<dbReference type="InterPro" id="IPR000847">
    <property type="entry name" value="LysR_HTH_N"/>
</dbReference>
<keyword evidence="3" id="KW-0238">DNA-binding</keyword>
<sequence length="296" mass="32947">MPVRTLPLAALRAFEAAARHVSYSRAAEELNLTHGAISFQMRVLKEALGVDLFKRVGRRMELTAEGQRLFGYVRDGFARLEQGMEDARDSRRGRMLTVSVHPGLASYWVIPRLAGFQRLHPEIDVSLLPNTALVDFSREDIDMALRYGPGNWPGVVSVKLMDEEVFPVCSPRFNKGVLPKQPRDLAALPLLRDARQPWSDWFKSIGLDLPEPERGPVYNEPSLVLQAAIARQGVALARGTLARPEIEAGHLVRLFPRGARARFSYYIVYPPAAASVPRIVAFRDWLLAQAGAAATN</sequence>
<keyword evidence="7" id="KW-1185">Reference proteome</keyword>
<evidence type="ECO:0000313" key="7">
    <source>
        <dbReference type="Proteomes" id="UP001230156"/>
    </source>
</evidence>
<dbReference type="PANTHER" id="PTHR30537:SF74">
    <property type="entry name" value="HTH-TYPE TRANSCRIPTIONAL REGULATOR TRPI"/>
    <property type="match status" value="1"/>
</dbReference>
<evidence type="ECO:0000256" key="1">
    <source>
        <dbReference type="ARBA" id="ARBA00009437"/>
    </source>
</evidence>
<evidence type="ECO:0000256" key="2">
    <source>
        <dbReference type="ARBA" id="ARBA00023015"/>
    </source>
</evidence>
<dbReference type="CDD" id="cd08432">
    <property type="entry name" value="PBP2_GcdR_TrpI_HvrB_AmpR_like"/>
    <property type="match status" value="1"/>
</dbReference>
<dbReference type="Pfam" id="PF03466">
    <property type="entry name" value="LysR_substrate"/>
    <property type="match status" value="1"/>
</dbReference>
<proteinExistence type="inferred from homology"/>
<keyword evidence="4" id="KW-0804">Transcription</keyword>
<keyword evidence="2" id="KW-0805">Transcription regulation</keyword>
<feature type="domain" description="HTH lysR-type" evidence="5">
    <location>
        <begin position="6"/>
        <end position="63"/>
    </location>
</feature>
<dbReference type="EMBL" id="JAUYVI010000005">
    <property type="protein sequence ID" value="MDQ7249710.1"/>
    <property type="molecule type" value="Genomic_DNA"/>
</dbReference>
<dbReference type="InterPro" id="IPR036390">
    <property type="entry name" value="WH_DNA-bd_sf"/>
</dbReference>
<name>A0ABU0YPR5_9PROT</name>
<organism evidence="6 7">
    <name type="scientific">Dongia sedimenti</name>
    <dbReference type="NCBI Taxonomy" id="3064282"/>
    <lineage>
        <taxon>Bacteria</taxon>
        <taxon>Pseudomonadati</taxon>
        <taxon>Pseudomonadota</taxon>
        <taxon>Alphaproteobacteria</taxon>
        <taxon>Rhodospirillales</taxon>
        <taxon>Dongiaceae</taxon>
        <taxon>Dongia</taxon>
    </lineage>
</organism>
<dbReference type="PANTHER" id="PTHR30537">
    <property type="entry name" value="HTH-TYPE TRANSCRIPTIONAL REGULATOR"/>
    <property type="match status" value="1"/>
</dbReference>
<dbReference type="InterPro" id="IPR058163">
    <property type="entry name" value="LysR-type_TF_proteobact-type"/>
</dbReference>
<comment type="similarity">
    <text evidence="1">Belongs to the LysR transcriptional regulatory family.</text>
</comment>
<accession>A0ABU0YPR5</accession>
<dbReference type="Proteomes" id="UP001230156">
    <property type="component" value="Unassembled WGS sequence"/>
</dbReference>
<dbReference type="SUPFAM" id="SSF46785">
    <property type="entry name" value="Winged helix' DNA-binding domain"/>
    <property type="match status" value="1"/>
</dbReference>
<dbReference type="Pfam" id="PF00126">
    <property type="entry name" value="HTH_1"/>
    <property type="match status" value="1"/>
</dbReference>
<dbReference type="InterPro" id="IPR036388">
    <property type="entry name" value="WH-like_DNA-bd_sf"/>
</dbReference>
<comment type="caution">
    <text evidence="6">The sequence shown here is derived from an EMBL/GenBank/DDBJ whole genome shotgun (WGS) entry which is preliminary data.</text>
</comment>
<dbReference type="SUPFAM" id="SSF53850">
    <property type="entry name" value="Periplasmic binding protein-like II"/>
    <property type="match status" value="1"/>
</dbReference>
<evidence type="ECO:0000259" key="5">
    <source>
        <dbReference type="PROSITE" id="PS50931"/>
    </source>
</evidence>
<evidence type="ECO:0000256" key="4">
    <source>
        <dbReference type="ARBA" id="ARBA00023163"/>
    </source>
</evidence>
<dbReference type="Gene3D" id="3.40.190.10">
    <property type="entry name" value="Periplasmic binding protein-like II"/>
    <property type="match status" value="2"/>
</dbReference>
<dbReference type="NCBIfam" id="NF008352">
    <property type="entry name" value="PRK11139.1"/>
    <property type="match status" value="1"/>
</dbReference>
<dbReference type="PROSITE" id="PS50931">
    <property type="entry name" value="HTH_LYSR"/>
    <property type="match status" value="1"/>
</dbReference>
<dbReference type="InterPro" id="IPR005119">
    <property type="entry name" value="LysR_subst-bd"/>
</dbReference>
<evidence type="ECO:0000313" key="6">
    <source>
        <dbReference type="EMBL" id="MDQ7249710.1"/>
    </source>
</evidence>